<comment type="caution">
    <text evidence="2">The sequence shown here is derived from an EMBL/GenBank/DDBJ whole genome shotgun (WGS) entry which is preliminary data.</text>
</comment>
<keyword evidence="1" id="KW-0472">Membrane</keyword>
<accession>A0A1R0KYI5</accession>
<dbReference type="Proteomes" id="UP000187486">
    <property type="component" value="Unassembled WGS sequence"/>
</dbReference>
<keyword evidence="1" id="KW-1133">Transmembrane helix</keyword>
<dbReference type="EMBL" id="MQUQ01000004">
    <property type="protein sequence ID" value="OLZ54390.1"/>
    <property type="molecule type" value="Genomic_DNA"/>
</dbReference>
<keyword evidence="3" id="KW-1185">Reference proteome</keyword>
<feature type="transmembrane region" description="Helical" evidence="1">
    <location>
        <begin position="12"/>
        <end position="37"/>
    </location>
</feature>
<dbReference type="AlphaFoldDB" id="A0A1R0KYI5"/>
<organism evidence="2 3">
    <name type="scientific">Amycolatopsis coloradensis</name>
    <dbReference type="NCBI Taxonomy" id="76021"/>
    <lineage>
        <taxon>Bacteria</taxon>
        <taxon>Bacillati</taxon>
        <taxon>Actinomycetota</taxon>
        <taxon>Actinomycetes</taxon>
        <taxon>Pseudonocardiales</taxon>
        <taxon>Pseudonocardiaceae</taxon>
        <taxon>Amycolatopsis</taxon>
    </lineage>
</organism>
<sequence length="63" mass="6991">MTARTTVPPGYLGYRIVLIAIVVLLLAAAGLGVAAWYPEIEEFVLSWVRGVRTAWTEMNWQAV</sequence>
<proteinExistence type="predicted"/>
<protein>
    <submittedName>
        <fullName evidence="2">Uncharacterized protein</fullName>
    </submittedName>
</protein>
<name>A0A1R0KYI5_9PSEU</name>
<reference evidence="2 3" key="1">
    <citation type="submission" date="2016-01" db="EMBL/GenBank/DDBJ databases">
        <title>Amycolatopsis coloradensis genome sequencing and assembly.</title>
        <authorList>
            <person name="Mayilraj S."/>
        </authorList>
    </citation>
    <scope>NUCLEOTIDE SEQUENCE [LARGE SCALE GENOMIC DNA]</scope>
    <source>
        <strain evidence="2 3">DSM 44225</strain>
    </source>
</reference>
<dbReference type="STRING" id="76021.BS329_07590"/>
<dbReference type="RefSeq" id="WP_076157209.1">
    <property type="nucleotide sequence ID" value="NZ_JBEZVB010000002.1"/>
</dbReference>
<keyword evidence="1" id="KW-0812">Transmembrane</keyword>
<evidence type="ECO:0000313" key="2">
    <source>
        <dbReference type="EMBL" id="OLZ54390.1"/>
    </source>
</evidence>
<gene>
    <name evidence="2" type="ORF">BS329_07590</name>
</gene>
<evidence type="ECO:0000256" key="1">
    <source>
        <dbReference type="SAM" id="Phobius"/>
    </source>
</evidence>
<evidence type="ECO:0000313" key="3">
    <source>
        <dbReference type="Proteomes" id="UP000187486"/>
    </source>
</evidence>